<dbReference type="Proteomes" id="UP000327157">
    <property type="component" value="Unassembled WGS sequence"/>
</dbReference>
<keyword evidence="3" id="KW-1185">Reference proteome</keyword>
<sequence length="50" mass="5582">MKKRKDEMREKLIQKASQGTPSDSVHVPLDDKFGIMAENLGRKGKLVNGV</sequence>
<protein>
    <submittedName>
        <fullName evidence="2">Uncharacterized protein</fullName>
    </submittedName>
</protein>
<dbReference type="EMBL" id="SMOL01000580">
    <property type="protein sequence ID" value="KAB2604792.1"/>
    <property type="molecule type" value="Genomic_DNA"/>
</dbReference>
<comment type="caution">
    <text evidence="2">The sequence shown here is derived from an EMBL/GenBank/DDBJ whole genome shotgun (WGS) entry which is preliminary data.</text>
</comment>
<dbReference type="AlphaFoldDB" id="A0A5N5FUD1"/>
<organism evidence="2 3">
    <name type="scientific">Pyrus ussuriensis x Pyrus communis</name>
    <dbReference type="NCBI Taxonomy" id="2448454"/>
    <lineage>
        <taxon>Eukaryota</taxon>
        <taxon>Viridiplantae</taxon>
        <taxon>Streptophyta</taxon>
        <taxon>Embryophyta</taxon>
        <taxon>Tracheophyta</taxon>
        <taxon>Spermatophyta</taxon>
        <taxon>Magnoliopsida</taxon>
        <taxon>eudicotyledons</taxon>
        <taxon>Gunneridae</taxon>
        <taxon>Pentapetalae</taxon>
        <taxon>rosids</taxon>
        <taxon>fabids</taxon>
        <taxon>Rosales</taxon>
        <taxon>Rosaceae</taxon>
        <taxon>Amygdaloideae</taxon>
        <taxon>Maleae</taxon>
        <taxon>Pyrus</taxon>
    </lineage>
</organism>
<reference evidence="2 3" key="1">
    <citation type="submission" date="2019-09" db="EMBL/GenBank/DDBJ databases">
        <authorList>
            <person name="Ou C."/>
        </authorList>
    </citation>
    <scope>NUCLEOTIDE SEQUENCE [LARGE SCALE GENOMIC DNA]</scope>
    <source>
        <strain evidence="2">S2</strain>
        <tissue evidence="2">Leaf</tissue>
    </source>
</reference>
<feature type="compositionally biased region" description="Basic and acidic residues" evidence="1">
    <location>
        <begin position="1"/>
        <end position="13"/>
    </location>
</feature>
<name>A0A5N5FUD1_9ROSA</name>
<evidence type="ECO:0000256" key="1">
    <source>
        <dbReference type="SAM" id="MobiDB-lite"/>
    </source>
</evidence>
<accession>A0A5N5FUD1</accession>
<feature type="region of interest" description="Disordered" evidence="1">
    <location>
        <begin position="1"/>
        <end position="28"/>
    </location>
</feature>
<evidence type="ECO:0000313" key="2">
    <source>
        <dbReference type="EMBL" id="KAB2604792.1"/>
    </source>
</evidence>
<gene>
    <name evidence="2" type="ORF">D8674_037914</name>
</gene>
<proteinExistence type="predicted"/>
<reference evidence="2 3" key="2">
    <citation type="submission" date="2019-11" db="EMBL/GenBank/DDBJ databases">
        <title>A de novo genome assembly of a pear dwarfing rootstock.</title>
        <authorList>
            <person name="Wang F."/>
            <person name="Wang J."/>
            <person name="Li S."/>
            <person name="Zhang Y."/>
            <person name="Fang M."/>
            <person name="Ma L."/>
            <person name="Zhao Y."/>
            <person name="Jiang S."/>
        </authorList>
    </citation>
    <scope>NUCLEOTIDE SEQUENCE [LARGE SCALE GENOMIC DNA]</scope>
    <source>
        <strain evidence="2">S2</strain>
        <tissue evidence="2">Leaf</tissue>
    </source>
</reference>
<evidence type="ECO:0000313" key="3">
    <source>
        <dbReference type="Proteomes" id="UP000327157"/>
    </source>
</evidence>
<dbReference type="OrthoDB" id="10385638at2759"/>